<dbReference type="EMBL" id="JAGTJR010000095">
    <property type="protein sequence ID" value="KAH7012012.1"/>
    <property type="molecule type" value="Genomic_DNA"/>
</dbReference>
<dbReference type="PANTHER" id="PTHR37535">
    <property type="entry name" value="FLUG DOMAIN PROTEIN"/>
    <property type="match status" value="1"/>
</dbReference>
<dbReference type="PANTHER" id="PTHR37535:SF2">
    <property type="entry name" value="FINGER DOMAIN PROTEIN, PUTATIVE (AFU_ORTHOLOGUE AFUA_6G09300)-RELATED"/>
    <property type="match status" value="1"/>
</dbReference>
<organism evidence="2 3">
    <name type="scientific">Macrophomina phaseolina</name>
    <dbReference type="NCBI Taxonomy" id="35725"/>
    <lineage>
        <taxon>Eukaryota</taxon>
        <taxon>Fungi</taxon>
        <taxon>Dikarya</taxon>
        <taxon>Ascomycota</taxon>
        <taxon>Pezizomycotina</taxon>
        <taxon>Dothideomycetes</taxon>
        <taxon>Dothideomycetes incertae sedis</taxon>
        <taxon>Botryosphaeriales</taxon>
        <taxon>Botryosphaeriaceae</taxon>
        <taxon>Macrophomina</taxon>
    </lineage>
</organism>
<evidence type="ECO:0000313" key="2">
    <source>
        <dbReference type="EMBL" id="KAH7012012.1"/>
    </source>
</evidence>
<comment type="caution">
    <text evidence="2">The sequence shown here is derived from an EMBL/GenBank/DDBJ whole genome shotgun (WGS) entry which is preliminary data.</text>
</comment>
<evidence type="ECO:0000313" key="3">
    <source>
        <dbReference type="Proteomes" id="UP000774617"/>
    </source>
</evidence>
<accession>A0ABQ8FT24</accession>
<gene>
    <name evidence="2" type="ORF">B0J12DRAFT_462959</name>
</gene>
<feature type="region of interest" description="Disordered" evidence="1">
    <location>
        <begin position="419"/>
        <end position="443"/>
    </location>
</feature>
<evidence type="ECO:0000256" key="1">
    <source>
        <dbReference type="SAM" id="MobiDB-lite"/>
    </source>
</evidence>
<keyword evidence="3" id="KW-1185">Reference proteome</keyword>
<feature type="region of interest" description="Disordered" evidence="1">
    <location>
        <begin position="1"/>
        <end position="22"/>
    </location>
</feature>
<dbReference type="InterPro" id="IPR021842">
    <property type="entry name" value="DUF3435"/>
</dbReference>
<reference evidence="2 3" key="1">
    <citation type="journal article" date="2021" name="Nat. Commun.">
        <title>Genetic determinants of endophytism in the Arabidopsis root mycobiome.</title>
        <authorList>
            <person name="Mesny F."/>
            <person name="Miyauchi S."/>
            <person name="Thiergart T."/>
            <person name="Pickel B."/>
            <person name="Atanasova L."/>
            <person name="Karlsson M."/>
            <person name="Huettel B."/>
            <person name="Barry K.W."/>
            <person name="Haridas S."/>
            <person name="Chen C."/>
            <person name="Bauer D."/>
            <person name="Andreopoulos W."/>
            <person name="Pangilinan J."/>
            <person name="LaButti K."/>
            <person name="Riley R."/>
            <person name="Lipzen A."/>
            <person name="Clum A."/>
            <person name="Drula E."/>
            <person name="Henrissat B."/>
            <person name="Kohler A."/>
            <person name="Grigoriev I.V."/>
            <person name="Martin F.M."/>
            <person name="Hacquard S."/>
        </authorList>
    </citation>
    <scope>NUCLEOTIDE SEQUENCE [LARGE SCALE GENOMIC DNA]</scope>
    <source>
        <strain evidence="2 3">MPI-SDFR-AT-0080</strain>
    </source>
</reference>
<protein>
    <submittedName>
        <fullName evidence="2">Uncharacterized protein</fullName>
    </submittedName>
</protein>
<dbReference type="Pfam" id="PF11917">
    <property type="entry name" value="DUF3435"/>
    <property type="match status" value="1"/>
</dbReference>
<sequence>MSRQCAPVALAGHRSRPTTPTPDVLSAEDLNSIEATFDETTLTQRIYSNSSETLLKLVEGLWMRYCAIRELDDEATIKKIDARLLHNFFFWLLSYRKTTLRAKGTLETYWKVFCLVRERKVGFKLDKLIIRQTQGVLQRLVKDFKLQTKKREKVAMHVEDLFEVLRTLWVSTEMTFDHERHRVQLSLIMLLAGITGSRPGALLALRYRDVQVTLIQDPAGGQRPLVLIELTYEYTKGYLGAKDSNTFPIPEIRHDPCPVLSPHAYFLALAFSDRAFAAQDLVGPEALFRLRVVDGLMEARIPWKKDVLDLHVFRKSHQTVYGTRISTQSLPDSTVRPWLRRLGEVTGMKKICHPYVLRYAAGKAFDSCNEISDSLRNLIMQHSKSDVFQRHYLPRYISADTQAAYRGMAAQSAVMRAASGMRRSIDPRRPRNLTTKQSASIEKHPKVTVLGEKRDKISEELARAKLLKVSPAVLSSLRSARHDAVLAYRREKRRQRQALLDKLKKEFDRDQAIADIQDQLHNRPVDAPRQTLGGHLPLTRARVYHTLFTIPEPTYEEDKCRIMRAITALITLCGAKESNMQDTSACPAYKTGQRCKDTAAGPMRPLSRTEGSRTLQCKPTQCFLCLGDRELLIGKRLKEFYSRRDLKKHLYRHHLKCISEKSVIVCPIDRQKLIGHAGLITHWHSFH</sequence>
<proteinExistence type="predicted"/>
<dbReference type="Proteomes" id="UP000774617">
    <property type="component" value="Unassembled WGS sequence"/>
</dbReference>
<name>A0ABQ8FT24_9PEZI</name>